<sequence length="488" mass="53371">MPTMSPALASSPLARFTPDELTYASGDRIPRDASGKPLEWTNDILRDMEREQAAKQATAARYLAETGIPAIEPPADPLPASFYEARDWTRHIMQRADYMGMAREGLLAATLAVMSSRIPANVKAQLTGRDALMPLNLYVNLTGVTGSGKSRAVATAKRLMGDDPHVLEINPASGEAIAAQYVERANGGDEWTVRQKSDRALMVCTEISQVSALAGRTGSTLIPQLLHAWSGETLGATTKTKELDLRVGAGLYRFSAIFGVQPANASVFVSGGVTNGFAGRCLYFSTTDAQLAARIDEDAPEPTQPWPALDLPDGSTRIAITYPATARRYALRLIRQGTAGMVSETDGHRAENMGRIAALYALADGRTVVSEDDWALAVTLMRRSDAVRAWLFDRYADECVKSEAAHVETKNAARDEADERTMTRVCKRIVTRLKQTNEELTRQKLSRFLGRDRKYIDDAIEKLHEEKIITVNNGYDDGPTLYSLSAVE</sequence>
<evidence type="ECO:0000313" key="1">
    <source>
        <dbReference type="EMBL" id="RYQ39778.1"/>
    </source>
</evidence>
<dbReference type="EMBL" id="RYUX01000001">
    <property type="protein sequence ID" value="RYQ39778.1"/>
    <property type="molecule type" value="Genomic_DNA"/>
</dbReference>
<reference evidence="1 2" key="1">
    <citation type="submission" date="2018-12" db="EMBL/GenBank/DDBJ databases">
        <title>Unveiling genomic diversity among members of the Bifidobacterium pseudolongum species, a widely distributed gut commensal of the animal kingdom.</title>
        <authorList>
            <person name="Lugli G.A."/>
            <person name="Duranti S."/>
            <person name="Albert K."/>
            <person name="Mancabelli L."/>
            <person name="Napoli S."/>
            <person name="Viappiani A."/>
            <person name="Anzalone R."/>
            <person name="Longhi G."/>
            <person name="Milani C."/>
            <person name="Turroni F."/>
            <person name="Alessandri G."/>
            <person name="Sela D.A."/>
            <person name="Van Sinderen D."/>
            <person name="Ventura M."/>
        </authorList>
    </citation>
    <scope>NUCLEOTIDE SEQUENCE [LARGE SCALE GENOMIC DNA]</scope>
    <source>
        <strain evidence="1 2">2002B</strain>
    </source>
</reference>
<dbReference type="RefSeq" id="WP_242502393.1">
    <property type="nucleotide sequence ID" value="NZ_RYUX01000001.1"/>
</dbReference>
<dbReference type="Proteomes" id="UP000292655">
    <property type="component" value="Unassembled WGS sequence"/>
</dbReference>
<proteinExistence type="predicted"/>
<organism evidence="1 2">
    <name type="scientific">Bifidobacterium pseudolongum subsp. globosum</name>
    <dbReference type="NCBI Taxonomy" id="1690"/>
    <lineage>
        <taxon>Bacteria</taxon>
        <taxon>Bacillati</taxon>
        <taxon>Actinomycetota</taxon>
        <taxon>Actinomycetes</taxon>
        <taxon>Bifidobacteriales</taxon>
        <taxon>Bifidobacteriaceae</taxon>
        <taxon>Bifidobacterium</taxon>
    </lineage>
</organism>
<dbReference type="AlphaFoldDB" id="A0AB37X3R4"/>
<name>A0AB37X3R4_9BIFI</name>
<protein>
    <recommendedName>
        <fullName evidence="3">DUF3987 domain-containing protein</fullName>
    </recommendedName>
</protein>
<evidence type="ECO:0000313" key="2">
    <source>
        <dbReference type="Proteomes" id="UP000292655"/>
    </source>
</evidence>
<evidence type="ECO:0008006" key="3">
    <source>
        <dbReference type="Google" id="ProtNLM"/>
    </source>
</evidence>
<gene>
    <name evidence="1" type="ORF">PG2002B_0097</name>
</gene>
<accession>A0AB37X3R4</accession>
<comment type="caution">
    <text evidence="1">The sequence shown here is derived from an EMBL/GenBank/DDBJ whole genome shotgun (WGS) entry which is preliminary data.</text>
</comment>